<accession>A0AAD1Y0A6</accession>
<organism evidence="1 2">
    <name type="scientific">Euplotes crassus</name>
    <dbReference type="NCBI Taxonomy" id="5936"/>
    <lineage>
        <taxon>Eukaryota</taxon>
        <taxon>Sar</taxon>
        <taxon>Alveolata</taxon>
        <taxon>Ciliophora</taxon>
        <taxon>Intramacronucleata</taxon>
        <taxon>Spirotrichea</taxon>
        <taxon>Hypotrichia</taxon>
        <taxon>Euplotida</taxon>
        <taxon>Euplotidae</taxon>
        <taxon>Moneuplotes</taxon>
    </lineage>
</organism>
<dbReference type="AlphaFoldDB" id="A0AAD1Y0A6"/>
<sequence length="59" mass="6734">MFSLSASSWYEVVFKLSSSKSMASTKESSRASSLFICVKFKFELSIFVIIRVNLFKINI</sequence>
<protein>
    <submittedName>
        <fullName evidence="1">Uncharacterized protein</fullName>
    </submittedName>
</protein>
<evidence type="ECO:0000313" key="2">
    <source>
        <dbReference type="Proteomes" id="UP001295684"/>
    </source>
</evidence>
<dbReference type="Proteomes" id="UP001295684">
    <property type="component" value="Unassembled WGS sequence"/>
</dbReference>
<keyword evidence="2" id="KW-1185">Reference proteome</keyword>
<name>A0AAD1Y0A6_EUPCR</name>
<gene>
    <name evidence="1" type="ORF">ECRASSUSDP1_LOCUS23673</name>
</gene>
<reference evidence="1" key="1">
    <citation type="submission" date="2023-07" db="EMBL/GenBank/DDBJ databases">
        <authorList>
            <consortium name="AG Swart"/>
            <person name="Singh M."/>
            <person name="Singh A."/>
            <person name="Seah K."/>
            <person name="Emmerich C."/>
        </authorList>
    </citation>
    <scope>NUCLEOTIDE SEQUENCE</scope>
    <source>
        <strain evidence="1">DP1</strain>
    </source>
</reference>
<dbReference type="EMBL" id="CAMPGE010024355">
    <property type="protein sequence ID" value="CAI2382203.1"/>
    <property type="molecule type" value="Genomic_DNA"/>
</dbReference>
<comment type="caution">
    <text evidence="1">The sequence shown here is derived from an EMBL/GenBank/DDBJ whole genome shotgun (WGS) entry which is preliminary data.</text>
</comment>
<proteinExistence type="predicted"/>
<evidence type="ECO:0000313" key="1">
    <source>
        <dbReference type="EMBL" id="CAI2382203.1"/>
    </source>
</evidence>